<feature type="compositionally biased region" description="Low complexity" evidence="2">
    <location>
        <begin position="65"/>
        <end position="85"/>
    </location>
</feature>
<evidence type="ECO:0000313" key="4">
    <source>
        <dbReference type="Proteomes" id="UP000466578"/>
    </source>
</evidence>
<name>A0ABM7K9J8_9MYCO</name>
<dbReference type="InterPro" id="IPR029050">
    <property type="entry name" value="Immunoprotect_excell_Ig-like"/>
</dbReference>
<feature type="region of interest" description="Disordered" evidence="2">
    <location>
        <begin position="50"/>
        <end position="115"/>
    </location>
</feature>
<feature type="compositionally biased region" description="Gly residues" evidence="2">
    <location>
        <begin position="104"/>
        <end position="115"/>
    </location>
</feature>
<accession>A0ABM7K9J8</accession>
<dbReference type="Gene3D" id="2.60.40.1240">
    <property type="match status" value="1"/>
</dbReference>
<dbReference type="EMBL" id="AP022597">
    <property type="protein sequence ID" value="BBY70760.1"/>
    <property type="molecule type" value="Genomic_DNA"/>
</dbReference>
<keyword evidence="1" id="KW-0732">Signal</keyword>
<evidence type="ECO:0000256" key="1">
    <source>
        <dbReference type="ARBA" id="ARBA00022729"/>
    </source>
</evidence>
<protein>
    <submittedName>
        <fullName evidence="3">Uncharacterized protein</fullName>
    </submittedName>
</protein>
<evidence type="ECO:0000313" key="3">
    <source>
        <dbReference type="EMBL" id="BBY70760.1"/>
    </source>
</evidence>
<gene>
    <name evidence="3" type="ORF">MPRI_29470</name>
</gene>
<evidence type="ECO:0000256" key="2">
    <source>
        <dbReference type="SAM" id="MobiDB-lite"/>
    </source>
</evidence>
<dbReference type="Proteomes" id="UP000466578">
    <property type="component" value="Chromosome"/>
</dbReference>
<proteinExistence type="predicted"/>
<feature type="compositionally biased region" description="Polar residues" evidence="2">
    <location>
        <begin position="90"/>
        <end position="99"/>
    </location>
</feature>
<keyword evidence="4" id="KW-1185">Reference proteome</keyword>
<reference evidence="3 4" key="1">
    <citation type="journal article" date="2019" name="Emerg. Microbes Infect.">
        <title>Comprehensive subspecies identification of 175 nontuberculous mycobacteria species based on 7547 genomic profiles.</title>
        <authorList>
            <person name="Matsumoto Y."/>
            <person name="Kinjo T."/>
            <person name="Motooka D."/>
            <person name="Nabeya D."/>
            <person name="Jung N."/>
            <person name="Uechi K."/>
            <person name="Horii T."/>
            <person name="Iida T."/>
            <person name="Fujita J."/>
            <person name="Nakamura S."/>
        </authorList>
    </citation>
    <scope>NUCLEOTIDE SEQUENCE [LARGE SCALE GENOMIC DNA]</scope>
    <source>
        <strain evidence="3 4">JCM 30622</strain>
    </source>
</reference>
<sequence length="115" mass="11800">MTPNLCTRVTVQNNGNEQAAFNALLDWKMQDPPGRTRDATLMGATTENLLGAGKVAPGGTAQGMSASRAPQSTPAAPTSSSSTRRFVSLRTASAGSTSYRRGALKGGGLTGQARC</sequence>
<organism evidence="3 4">
    <name type="scientific">Mycobacterium paraintracellulare</name>
    <dbReference type="NCBI Taxonomy" id="1138383"/>
    <lineage>
        <taxon>Bacteria</taxon>
        <taxon>Bacillati</taxon>
        <taxon>Actinomycetota</taxon>
        <taxon>Actinomycetes</taxon>
        <taxon>Mycobacteriales</taxon>
        <taxon>Mycobacteriaceae</taxon>
        <taxon>Mycobacterium</taxon>
        <taxon>Mycobacterium avium complex (MAC)</taxon>
    </lineage>
</organism>